<dbReference type="RefSeq" id="WP_109568603.1">
    <property type="nucleotide sequence ID" value="NZ_CP029463.1"/>
</dbReference>
<dbReference type="InterPro" id="IPR024618">
    <property type="entry name" value="DUF3857"/>
</dbReference>
<evidence type="ECO:0000313" key="2">
    <source>
        <dbReference type="EMBL" id="AWM13200.1"/>
    </source>
</evidence>
<proteinExistence type="predicted"/>
<protein>
    <submittedName>
        <fullName evidence="2">Transglutaminase</fullName>
    </submittedName>
</protein>
<feature type="domain" description="DUF3857" evidence="1">
    <location>
        <begin position="64"/>
        <end position="223"/>
    </location>
</feature>
<keyword evidence="3" id="KW-1185">Reference proteome</keyword>
<evidence type="ECO:0000313" key="3">
    <source>
        <dbReference type="Proteomes" id="UP000245429"/>
    </source>
</evidence>
<organism evidence="2 3">
    <name type="scientific">Flavobacterium sediminis</name>
    <dbReference type="NCBI Taxonomy" id="2201181"/>
    <lineage>
        <taxon>Bacteria</taxon>
        <taxon>Pseudomonadati</taxon>
        <taxon>Bacteroidota</taxon>
        <taxon>Flavobacteriia</taxon>
        <taxon>Flavobacteriales</taxon>
        <taxon>Flavobacteriaceae</taxon>
        <taxon>Flavobacterium</taxon>
    </lineage>
</organism>
<dbReference type="EMBL" id="CP029463">
    <property type="protein sequence ID" value="AWM13200.1"/>
    <property type="molecule type" value="Genomic_DNA"/>
</dbReference>
<dbReference type="Gene3D" id="2.60.40.3140">
    <property type="match status" value="1"/>
</dbReference>
<dbReference type="AlphaFoldDB" id="A0A2U8QSQ0"/>
<accession>A0A2U8QSQ0</accession>
<evidence type="ECO:0000259" key="1">
    <source>
        <dbReference type="Pfam" id="PF12969"/>
    </source>
</evidence>
<reference evidence="2 3" key="1">
    <citation type="submission" date="2018-05" db="EMBL/GenBank/DDBJ databases">
        <title>Flavobacterium sp. MEBiC07310.</title>
        <authorList>
            <person name="Baek K."/>
        </authorList>
    </citation>
    <scope>NUCLEOTIDE SEQUENCE [LARGE SCALE GENOMIC DNA]</scope>
    <source>
        <strain evidence="2 3">MEBiC07310</strain>
    </source>
</reference>
<dbReference type="Gene3D" id="3.10.620.30">
    <property type="match status" value="1"/>
</dbReference>
<dbReference type="Gene3D" id="2.60.120.1130">
    <property type="match status" value="1"/>
</dbReference>
<name>A0A2U8QSQ0_9FLAO</name>
<dbReference type="Pfam" id="PF12969">
    <property type="entry name" value="DUF3857"/>
    <property type="match status" value="1"/>
</dbReference>
<dbReference type="KEGG" id="fse:DI487_04520"/>
<gene>
    <name evidence="2" type="ORF">DI487_04520</name>
</gene>
<sequence length="588" mass="68529">MIKYLFILIGLMGYSQDYELGEVTVEELSRKNHLTDSTASASYMFKKGLTEFILYREGNWEIVTKVEVKIKIYKKEGLDFANQEILYFSGHNSERINITEANTYNLVDGKVVKTKVRSDSEFKEEINDRWSKKKLAFPDVKVGSIIEYSYKITSPYISNFDDWYFQYDIPVDFVEYMVYIPEFFSYRTLMTGYENIALEEKTVRSTDFNKLKHTYTGKNIPAIKEEKFVRNIDNYTSKISFELARISYPNQAPKEVATTWKSVVKTIYDEIRFGKEIKQKRYFEEDLEAIIKGLSEDEKLEAIFKFVQNRMNWNEKNGYLVDNGVKKAYKEKIGNVADINLMLVAMLQYAGFDANPVLLSTRSNGIALFPSRFAFNYVIAGVQKGDEVILLDATNKNTEQNIIPIKAINWFGRLIRANGTMEDIVLESNMRSIQASTLMVEMDEEGTIKGKYREQLTNYEAFVFAERFADKAEDVVRKNTENEYDNIEISEFEVNDDKPKNVIVNFELESSNLVDQIGNKMYLSPMMFLKMDENPFKDSERKFPIEVNYPFKENYNIVIKLPEGFEIEYLPEAVSYVTEGEKFYLPIK</sequence>
<dbReference type="Proteomes" id="UP000245429">
    <property type="component" value="Chromosome"/>
</dbReference>
<dbReference type="OrthoDB" id="98874at2"/>